<dbReference type="PANTHER" id="PTHR43207:SF3">
    <property type="entry name" value="AROGENATE DEHYDROGENASE 1, CHLOROPLASTIC-LIKE"/>
    <property type="match status" value="1"/>
</dbReference>
<reference evidence="2 3" key="2">
    <citation type="submission" date="2020-07" db="EMBL/GenBank/DDBJ databases">
        <title>Genome assembly of wild tea tree DASZ reveals pedigree and selection history of tea varieties.</title>
        <authorList>
            <person name="Zhang W."/>
        </authorList>
    </citation>
    <scope>NUCLEOTIDE SEQUENCE [LARGE SCALE GENOMIC DNA]</scope>
    <source>
        <strain evidence="3">cv. G240</strain>
        <tissue evidence="2">Leaf</tissue>
    </source>
</reference>
<comment type="caution">
    <text evidence="2">The sequence shown here is derived from an EMBL/GenBank/DDBJ whole genome shotgun (WGS) entry which is preliminary data.</text>
</comment>
<reference evidence="3" key="1">
    <citation type="journal article" date="2020" name="Nat. Commun.">
        <title>Genome assembly of wild tea tree DASZ reveals pedigree and selection history of tea varieties.</title>
        <authorList>
            <person name="Zhang W."/>
            <person name="Zhang Y."/>
            <person name="Qiu H."/>
            <person name="Guo Y."/>
            <person name="Wan H."/>
            <person name="Zhang X."/>
            <person name="Scossa F."/>
            <person name="Alseekh S."/>
            <person name="Zhang Q."/>
            <person name="Wang P."/>
            <person name="Xu L."/>
            <person name="Schmidt M.H."/>
            <person name="Jia X."/>
            <person name="Li D."/>
            <person name="Zhu A."/>
            <person name="Guo F."/>
            <person name="Chen W."/>
            <person name="Ni D."/>
            <person name="Usadel B."/>
            <person name="Fernie A.R."/>
            <person name="Wen W."/>
        </authorList>
    </citation>
    <scope>NUCLEOTIDE SEQUENCE [LARGE SCALE GENOMIC DNA]</scope>
    <source>
        <strain evidence="3">cv. G240</strain>
    </source>
</reference>
<dbReference type="PANTHER" id="PTHR43207">
    <property type="entry name" value="AROGENATE DEHYDROGENASE-RELATED"/>
    <property type="match status" value="1"/>
</dbReference>
<evidence type="ECO:0000259" key="1">
    <source>
        <dbReference type="Pfam" id="PF26213"/>
    </source>
</evidence>
<gene>
    <name evidence="2" type="ORF">HYC85_017036</name>
</gene>
<feature type="domain" description="TYRAAT2-like C-terminal" evidence="1">
    <location>
        <begin position="30"/>
        <end position="77"/>
    </location>
</feature>
<organism evidence="2 3">
    <name type="scientific">Camellia sinensis</name>
    <name type="common">Tea plant</name>
    <name type="synonym">Thea sinensis</name>
    <dbReference type="NCBI Taxonomy" id="4442"/>
    <lineage>
        <taxon>Eukaryota</taxon>
        <taxon>Viridiplantae</taxon>
        <taxon>Streptophyta</taxon>
        <taxon>Embryophyta</taxon>
        <taxon>Tracheophyta</taxon>
        <taxon>Spermatophyta</taxon>
        <taxon>Magnoliopsida</taxon>
        <taxon>eudicotyledons</taxon>
        <taxon>Gunneridae</taxon>
        <taxon>Pentapetalae</taxon>
        <taxon>asterids</taxon>
        <taxon>Ericales</taxon>
        <taxon>Theaceae</taxon>
        <taxon>Camellia</taxon>
    </lineage>
</organism>
<dbReference type="AlphaFoldDB" id="A0A7J7H504"/>
<sequence length="111" mass="12694">MGCKMLEMSGEEHDRLVARSQFLTHTIGRILSEMEIESTYIDTKNFQSLVKLKKNTITDSFDLFSGLFINNKFAQQEGTYIMIEGSIDRGSGVQRRVDANITYANEKGMFR</sequence>
<dbReference type="InterPro" id="IPR045011">
    <property type="entry name" value="TYRAAT1/2"/>
</dbReference>
<accession>A0A7J7H504</accession>
<dbReference type="Pfam" id="PF26213">
    <property type="entry name" value="TYRAAT1_C"/>
    <property type="match status" value="1"/>
</dbReference>
<protein>
    <recommendedName>
        <fullName evidence="1">TYRAAT2-like C-terminal domain-containing protein</fullName>
    </recommendedName>
</protein>
<evidence type="ECO:0000313" key="3">
    <source>
        <dbReference type="Proteomes" id="UP000593564"/>
    </source>
</evidence>
<dbReference type="EMBL" id="JACBKZ010000007">
    <property type="protein sequence ID" value="KAF5946808.1"/>
    <property type="molecule type" value="Genomic_DNA"/>
</dbReference>
<name>A0A7J7H504_CAMSI</name>
<dbReference type="GO" id="GO:0006571">
    <property type="term" value="P:tyrosine biosynthetic process"/>
    <property type="evidence" value="ECO:0007669"/>
    <property type="project" value="InterPro"/>
</dbReference>
<dbReference type="InterPro" id="IPR059064">
    <property type="entry name" value="TYRAAT2_C"/>
</dbReference>
<dbReference type="Proteomes" id="UP000593564">
    <property type="component" value="Unassembled WGS sequence"/>
</dbReference>
<proteinExistence type="predicted"/>
<keyword evidence="3" id="KW-1185">Reference proteome</keyword>
<dbReference type="GO" id="GO:0033730">
    <property type="term" value="F:arogenate dehydrogenase (NADP+) activity"/>
    <property type="evidence" value="ECO:0007669"/>
    <property type="project" value="InterPro"/>
</dbReference>
<evidence type="ECO:0000313" key="2">
    <source>
        <dbReference type="EMBL" id="KAF5946808.1"/>
    </source>
</evidence>